<organism evidence="2 3">
    <name type="scientific">Streptococcus sinensis</name>
    <dbReference type="NCBI Taxonomy" id="176090"/>
    <lineage>
        <taxon>Bacteria</taxon>
        <taxon>Bacillati</taxon>
        <taxon>Bacillota</taxon>
        <taxon>Bacilli</taxon>
        <taxon>Lactobacillales</taxon>
        <taxon>Streptococcaceae</taxon>
        <taxon>Streptococcus</taxon>
    </lineage>
</organism>
<dbReference type="STRING" id="176090.SSIN_0523"/>
<keyword evidence="3" id="KW-1185">Reference proteome</keyword>
<dbReference type="PANTHER" id="PTHR37299:SF1">
    <property type="entry name" value="STAGE 0 SPORULATION PROTEIN A HOMOLOG"/>
    <property type="match status" value="1"/>
</dbReference>
<dbReference type="RefSeq" id="WP_037615365.1">
    <property type="nucleotide sequence ID" value="NZ_JAJBHU010000001.1"/>
</dbReference>
<dbReference type="AlphaFoldDB" id="A0A0A0DHZ3"/>
<dbReference type="InterPro" id="IPR046947">
    <property type="entry name" value="LytR-like"/>
</dbReference>
<name>A0A0A0DHZ3_9STRE</name>
<proteinExistence type="predicted"/>
<evidence type="ECO:0000313" key="2">
    <source>
        <dbReference type="EMBL" id="KGM37729.1"/>
    </source>
</evidence>
<sequence length="151" mass="17087">MQTRFEEDAQISSQDPLVVVRADQLAGEAKTVLDYLEHYKAGPSGVLPIKSDDKLVMLKTEDIILADINQTTLMIYSTEGIYTTTETLTRFQNRLNSRNFIQVSRHAVVNIDHLESLSDSFSGNMTAKLTNQLKTDVSRRYVKLLMDYLGI</sequence>
<dbReference type="PATRIC" id="fig|176090.4.peg.517"/>
<dbReference type="InterPro" id="IPR007492">
    <property type="entry name" value="LytTR_DNA-bd_dom"/>
</dbReference>
<protein>
    <submittedName>
        <fullName evidence="2">Autolysis response regulater LytR</fullName>
    </submittedName>
</protein>
<gene>
    <name evidence="2" type="ORF">SSIN_0523</name>
</gene>
<comment type="caution">
    <text evidence="2">The sequence shown here is derived from an EMBL/GenBank/DDBJ whole genome shotgun (WGS) entry which is preliminary data.</text>
</comment>
<reference evidence="2 3" key="1">
    <citation type="submission" date="2014-06" db="EMBL/GenBank/DDBJ databases">
        <authorList>
            <person name="Teng J.L."/>
            <person name="Huang Y."/>
            <person name="Tse H."/>
            <person name="Lau S.K."/>
            <person name="Woo P.C."/>
        </authorList>
    </citation>
    <scope>NUCLEOTIDE SEQUENCE [LARGE SCALE GENOMIC DNA]</scope>
    <source>
        <strain evidence="2 3">HKU4</strain>
    </source>
</reference>
<dbReference type="SMART" id="SM00850">
    <property type="entry name" value="LytTR"/>
    <property type="match status" value="1"/>
</dbReference>
<accession>A0A0A0DHZ3</accession>
<dbReference type="EMBL" id="JPEN01000038">
    <property type="protein sequence ID" value="KGM37729.1"/>
    <property type="molecule type" value="Genomic_DNA"/>
</dbReference>
<dbReference type="eggNOG" id="COG3279">
    <property type="taxonomic scope" value="Bacteria"/>
</dbReference>
<dbReference type="Gene3D" id="2.40.50.1020">
    <property type="entry name" value="LytTr DNA-binding domain"/>
    <property type="match status" value="1"/>
</dbReference>
<feature type="domain" description="HTH LytTR-type" evidence="1">
    <location>
        <begin position="47"/>
        <end position="151"/>
    </location>
</feature>
<evidence type="ECO:0000313" key="3">
    <source>
        <dbReference type="Proteomes" id="UP000030019"/>
    </source>
</evidence>
<dbReference type="GO" id="GO:0000156">
    <property type="term" value="F:phosphorelay response regulator activity"/>
    <property type="evidence" value="ECO:0007669"/>
    <property type="project" value="InterPro"/>
</dbReference>
<dbReference type="Proteomes" id="UP000030019">
    <property type="component" value="Unassembled WGS sequence"/>
</dbReference>
<dbReference type="PROSITE" id="PS50930">
    <property type="entry name" value="HTH_LYTTR"/>
    <property type="match status" value="1"/>
</dbReference>
<dbReference type="Pfam" id="PF04397">
    <property type="entry name" value="LytTR"/>
    <property type="match status" value="1"/>
</dbReference>
<dbReference type="PANTHER" id="PTHR37299">
    <property type="entry name" value="TRANSCRIPTIONAL REGULATOR-RELATED"/>
    <property type="match status" value="1"/>
</dbReference>
<dbReference type="GO" id="GO:0003677">
    <property type="term" value="F:DNA binding"/>
    <property type="evidence" value="ECO:0007669"/>
    <property type="project" value="InterPro"/>
</dbReference>
<evidence type="ECO:0000259" key="1">
    <source>
        <dbReference type="PROSITE" id="PS50930"/>
    </source>
</evidence>